<accession>A0A5C5Y7R5</accession>
<dbReference type="Proteomes" id="UP000317238">
    <property type="component" value="Unassembled WGS sequence"/>
</dbReference>
<keyword evidence="4" id="KW-1185">Reference proteome</keyword>
<comment type="caution">
    <text evidence="3">The sequence shown here is derived from an EMBL/GenBank/DDBJ whole genome shotgun (WGS) entry which is preliminary data.</text>
</comment>
<feature type="coiled-coil region" evidence="1">
    <location>
        <begin position="230"/>
        <end position="257"/>
    </location>
</feature>
<organism evidence="3 4">
    <name type="scientific">Crateriforma conspicua</name>
    <dbReference type="NCBI Taxonomy" id="2527996"/>
    <lineage>
        <taxon>Bacteria</taxon>
        <taxon>Pseudomonadati</taxon>
        <taxon>Planctomycetota</taxon>
        <taxon>Planctomycetia</taxon>
        <taxon>Planctomycetales</taxon>
        <taxon>Planctomycetaceae</taxon>
        <taxon>Crateriforma</taxon>
    </lineage>
</organism>
<evidence type="ECO:0000256" key="1">
    <source>
        <dbReference type="SAM" id="Coils"/>
    </source>
</evidence>
<sequence precursor="true">MSSLFRTLSLRAAVVAMLVAAVPTAGSIAPAQEQLAPSSNPAAGGQVSEPVVVLTLGSVSKLQKDVQYLASAVGQPQAAGIFLGMSAMFTNGVDTTQPIAITLPLVNGAPEPVALIPTKDVRTVLKTVEAQTGGFDELDDGTYVISVAGTVIYIKQSGDWAIVSRKREMLSTVPNDPTTLFAGMGNNYDLAVQLKMQLVPANVRAMLIGQLRQGFEQAMERQGGSDDESAAYAESTLDQLEQLIEDTEELFVGWNTNVEAKQLEFDSRFVAVDGSKLSAMYSDQQPIPSRFASVIRDDAAAYFHGAASLGPALVEQSRDSISGSVTMVKKALEQSDELNEDEMADVNELIDAVAGLVMDSIAEGKTDAGGVLLADTGSLQFAMGTFVSDGDEAAQVVKDLAAKLEGKPNTPRFKFDMSEYGGVTIHLIEADVPESEDEARKVLGDVLKVYVGTADEAVYVAIGDASVDLAKELIDSGTTNQAAGEALSQGRILMLPILKYVRSIESNPVIDAMVQSLTNENLSGQVEFTANSIPSGQKANLVIGEGVLKAVGAGIQAGQAAKQADGDF</sequence>
<keyword evidence="2" id="KW-0732">Signal</keyword>
<dbReference type="RefSeq" id="WP_146439966.1">
    <property type="nucleotide sequence ID" value="NZ_SJPL01000001.1"/>
</dbReference>
<feature type="signal peptide" evidence="2">
    <location>
        <begin position="1"/>
        <end position="31"/>
    </location>
</feature>
<evidence type="ECO:0000313" key="3">
    <source>
        <dbReference type="EMBL" id="TWT71717.1"/>
    </source>
</evidence>
<feature type="chain" id="PRO_5023008836" evidence="2">
    <location>
        <begin position="32"/>
        <end position="568"/>
    </location>
</feature>
<evidence type="ECO:0000313" key="4">
    <source>
        <dbReference type="Proteomes" id="UP000317238"/>
    </source>
</evidence>
<keyword evidence="1" id="KW-0175">Coiled coil</keyword>
<dbReference type="EMBL" id="SJPL01000001">
    <property type="protein sequence ID" value="TWT71717.1"/>
    <property type="molecule type" value="Genomic_DNA"/>
</dbReference>
<evidence type="ECO:0000256" key="2">
    <source>
        <dbReference type="SAM" id="SignalP"/>
    </source>
</evidence>
<name>A0A5C5Y7R5_9PLAN</name>
<dbReference type="AlphaFoldDB" id="A0A5C5Y7R5"/>
<gene>
    <name evidence="3" type="ORF">Pan14r_40330</name>
</gene>
<protein>
    <submittedName>
        <fullName evidence="3">Uncharacterized protein</fullName>
    </submittedName>
</protein>
<reference evidence="3 4" key="1">
    <citation type="submission" date="2019-02" db="EMBL/GenBank/DDBJ databases">
        <title>Deep-cultivation of Planctomycetes and their phenomic and genomic characterization uncovers novel biology.</title>
        <authorList>
            <person name="Wiegand S."/>
            <person name="Jogler M."/>
            <person name="Boedeker C."/>
            <person name="Pinto D."/>
            <person name="Vollmers J."/>
            <person name="Rivas-Marin E."/>
            <person name="Kohn T."/>
            <person name="Peeters S.H."/>
            <person name="Heuer A."/>
            <person name="Rast P."/>
            <person name="Oberbeckmann S."/>
            <person name="Bunk B."/>
            <person name="Jeske O."/>
            <person name="Meyerdierks A."/>
            <person name="Storesund J.E."/>
            <person name="Kallscheuer N."/>
            <person name="Luecker S."/>
            <person name="Lage O.M."/>
            <person name="Pohl T."/>
            <person name="Merkel B.J."/>
            <person name="Hornburger P."/>
            <person name="Mueller R.-W."/>
            <person name="Bruemmer F."/>
            <person name="Labrenz M."/>
            <person name="Spormann A.M."/>
            <person name="Op Den Camp H."/>
            <person name="Overmann J."/>
            <person name="Amann R."/>
            <person name="Jetten M.S.M."/>
            <person name="Mascher T."/>
            <person name="Medema M.H."/>
            <person name="Devos D.P."/>
            <person name="Kaster A.-K."/>
            <person name="Ovreas L."/>
            <person name="Rohde M."/>
            <person name="Galperin M.Y."/>
            <person name="Jogler C."/>
        </authorList>
    </citation>
    <scope>NUCLEOTIDE SEQUENCE [LARGE SCALE GENOMIC DNA]</scope>
    <source>
        <strain evidence="3 4">Pan14r</strain>
    </source>
</reference>
<proteinExistence type="predicted"/>
<dbReference type="OrthoDB" id="227550at2"/>